<dbReference type="InterPro" id="IPR001387">
    <property type="entry name" value="Cro/C1-type_HTH"/>
</dbReference>
<name>A0ABS4WHS6_9MICC</name>
<gene>
    <name evidence="2" type="ORF">JOF46_003478</name>
</gene>
<comment type="caution">
    <text evidence="2">The sequence shown here is derived from an EMBL/GenBank/DDBJ whole genome shotgun (WGS) entry which is preliminary data.</text>
</comment>
<dbReference type="RefSeq" id="WP_209909400.1">
    <property type="nucleotide sequence ID" value="NZ_BAAAMI010000013.1"/>
</dbReference>
<accession>A0ABS4WHS6</accession>
<dbReference type="SUPFAM" id="SSF47413">
    <property type="entry name" value="lambda repressor-like DNA-binding domains"/>
    <property type="match status" value="1"/>
</dbReference>
<evidence type="ECO:0000313" key="3">
    <source>
        <dbReference type="Proteomes" id="UP000766570"/>
    </source>
</evidence>
<evidence type="ECO:0000259" key="1">
    <source>
        <dbReference type="PROSITE" id="PS50943"/>
    </source>
</evidence>
<dbReference type="Proteomes" id="UP000766570">
    <property type="component" value="Unassembled WGS sequence"/>
</dbReference>
<dbReference type="InterPro" id="IPR010982">
    <property type="entry name" value="Lambda_DNA-bd_dom_sf"/>
</dbReference>
<evidence type="ECO:0000313" key="2">
    <source>
        <dbReference type="EMBL" id="MBP2375566.1"/>
    </source>
</evidence>
<dbReference type="PROSITE" id="PS50943">
    <property type="entry name" value="HTH_CROC1"/>
    <property type="match status" value="1"/>
</dbReference>
<feature type="domain" description="HTH cro/C1-type" evidence="1">
    <location>
        <begin position="15"/>
        <end position="69"/>
    </location>
</feature>
<dbReference type="Pfam" id="PF01381">
    <property type="entry name" value="HTH_3"/>
    <property type="match status" value="1"/>
</dbReference>
<dbReference type="CDD" id="cd00093">
    <property type="entry name" value="HTH_XRE"/>
    <property type="match status" value="1"/>
</dbReference>
<sequence>MHGTIDSTKDLGRAVVAARLAHGMTQSQLAAALGLTQRYVSELETGKSRTLSPKLFDLLDQLGIQLSFRIATDD</sequence>
<proteinExistence type="predicted"/>
<dbReference type="Gene3D" id="1.10.260.40">
    <property type="entry name" value="lambda repressor-like DNA-binding domains"/>
    <property type="match status" value="1"/>
</dbReference>
<protein>
    <submittedName>
        <fullName evidence="2">Transcriptional regulator with XRE-family HTH domain</fullName>
    </submittedName>
</protein>
<dbReference type="SMART" id="SM00530">
    <property type="entry name" value="HTH_XRE"/>
    <property type="match status" value="1"/>
</dbReference>
<reference evidence="2 3" key="1">
    <citation type="submission" date="2021-03" db="EMBL/GenBank/DDBJ databases">
        <title>Sequencing the genomes of 1000 actinobacteria strains.</title>
        <authorList>
            <person name="Klenk H.-P."/>
        </authorList>
    </citation>
    <scope>NUCLEOTIDE SEQUENCE [LARGE SCALE GENOMIC DNA]</scope>
    <source>
        <strain evidence="2 3">DSM 15454</strain>
    </source>
</reference>
<organism evidence="2 3">
    <name type="scientific">Paeniglutamicibacter psychrophenolicus</name>
    <dbReference type="NCBI Taxonomy" id="257454"/>
    <lineage>
        <taxon>Bacteria</taxon>
        <taxon>Bacillati</taxon>
        <taxon>Actinomycetota</taxon>
        <taxon>Actinomycetes</taxon>
        <taxon>Micrococcales</taxon>
        <taxon>Micrococcaceae</taxon>
        <taxon>Paeniglutamicibacter</taxon>
    </lineage>
</organism>
<dbReference type="EMBL" id="JAGIOE010000001">
    <property type="protein sequence ID" value="MBP2375566.1"/>
    <property type="molecule type" value="Genomic_DNA"/>
</dbReference>
<keyword evidence="3" id="KW-1185">Reference proteome</keyword>